<evidence type="ECO:0000313" key="3">
    <source>
        <dbReference type="Proteomes" id="UP000024635"/>
    </source>
</evidence>
<name>A0A016RVR2_9BILA</name>
<reference evidence="3" key="1">
    <citation type="journal article" date="2015" name="Nat. Genet.">
        <title>The genome and transcriptome of the zoonotic hookworm Ancylostoma ceylanicum identify infection-specific gene families.</title>
        <authorList>
            <person name="Schwarz E.M."/>
            <person name="Hu Y."/>
            <person name="Antoshechkin I."/>
            <person name="Miller M.M."/>
            <person name="Sternberg P.W."/>
            <person name="Aroian R.V."/>
        </authorList>
    </citation>
    <scope>NUCLEOTIDE SEQUENCE</scope>
    <source>
        <strain evidence="3">HY135</strain>
    </source>
</reference>
<gene>
    <name evidence="2" type="primary">Acey_s0365.g3600</name>
    <name evidence="2" type="ORF">Y032_0365g3600</name>
</gene>
<dbReference type="AlphaFoldDB" id="A0A016RVR2"/>
<organism evidence="2 3">
    <name type="scientific">Ancylostoma ceylanicum</name>
    <dbReference type="NCBI Taxonomy" id="53326"/>
    <lineage>
        <taxon>Eukaryota</taxon>
        <taxon>Metazoa</taxon>
        <taxon>Ecdysozoa</taxon>
        <taxon>Nematoda</taxon>
        <taxon>Chromadorea</taxon>
        <taxon>Rhabditida</taxon>
        <taxon>Rhabditina</taxon>
        <taxon>Rhabditomorpha</taxon>
        <taxon>Strongyloidea</taxon>
        <taxon>Ancylostomatidae</taxon>
        <taxon>Ancylostomatinae</taxon>
        <taxon>Ancylostoma</taxon>
    </lineage>
</organism>
<keyword evidence="1" id="KW-0732">Signal</keyword>
<dbReference type="OrthoDB" id="5871750at2759"/>
<comment type="caution">
    <text evidence="2">The sequence shown here is derived from an EMBL/GenBank/DDBJ whole genome shotgun (WGS) entry which is preliminary data.</text>
</comment>
<feature type="signal peptide" evidence="1">
    <location>
        <begin position="1"/>
        <end position="17"/>
    </location>
</feature>
<protein>
    <submittedName>
        <fullName evidence="2">Uncharacterized protein</fullName>
    </submittedName>
</protein>
<dbReference type="EMBL" id="JARK01001701">
    <property type="protein sequence ID" value="EYB82192.1"/>
    <property type="molecule type" value="Genomic_DNA"/>
</dbReference>
<keyword evidence="3" id="KW-1185">Reference proteome</keyword>
<accession>A0A016RVR2</accession>
<evidence type="ECO:0000313" key="2">
    <source>
        <dbReference type="EMBL" id="EYB82192.1"/>
    </source>
</evidence>
<feature type="chain" id="PRO_5001488692" evidence="1">
    <location>
        <begin position="18"/>
        <end position="143"/>
    </location>
</feature>
<sequence length="143" mass="15799">MLLRLALLFLAIRSAFSRGRYEFIEDSDLPAFYRMRSAQLAQRAAHPPVSADPYYPYYSQYAPYYQPALTAPALEQPAPAPLYGAPVAAATPHFAPYDPYAAYGNQAYAPVIPPQPVYADHRPFPIHQVAPNSATAKAKSKKV</sequence>
<proteinExistence type="predicted"/>
<dbReference type="Proteomes" id="UP000024635">
    <property type="component" value="Unassembled WGS sequence"/>
</dbReference>
<evidence type="ECO:0000256" key="1">
    <source>
        <dbReference type="SAM" id="SignalP"/>
    </source>
</evidence>